<evidence type="ECO:0000313" key="2">
    <source>
        <dbReference type="Proteomes" id="UP000009134"/>
    </source>
</evidence>
<evidence type="ECO:0000313" key="1">
    <source>
        <dbReference type="EMBL" id="ABD27455.1"/>
    </source>
</evidence>
<protein>
    <submittedName>
        <fullName evidence="1">Uncharacterized protein</fullName>
    </submittedName>
</protein>
<reference evidence="2" key="1">
    <citation type="submission" date="2006-01" db="EMBL/GenBank/DDBJ databases">
        <title>Complete sequence of Novosphingobium aromaticivorans DSM 12444.</title>
        <authorList>
            <consortium name="US DOE Joint Genome Institute"/>
            <person name="Copeland A."/>
            <person name="Lucas S."/>
            <person name="Lapidus A."/>
            <person name="Barry K."/>
            <person name="Detter J.C."/>
            <person name="Glavina T."/>
            <person name="Hammon N."/>
            <person name="Israni S."/>
            <person name="Pitluck S."/>
            <person name="Chain P."/>
            <person name="Malfatti S."/>
            <person name="Shin M."/>
            <person name="Vergez L."/>
            <person name="Schmutz J."/>
            <person name="Larimer F."/>
            <person name="Land M."/>
            <person name="Kyrpides N."/>
            <person name="Ivanova N."/>
            <person name="Fredrickson J."/>
            <person name="Balkwill D."/>
            <person name="Romine M.F."/>
            <person name="Richardson P."/>
        </authorList>
    </citation>
    <scope>NUCLEOTIDE SEQUENCE [LARGE SCALE GENOMIC DNA]</scope>
    <source>
        <strain evidence="2">ATCC 700278 / DSM 12444 / CCUG 56034 / CIP 105152 / NBRC 16084 / F199</strain>
    </source>
</reference>
<dbReference type="HOGENOM" id="CLU_1601008_0_0_5"/>
<accession>Q2G3W8</accession>
<dbReference type="EMBL" id="CP000248">
    <property type="protein sequence ID" value="ABD27455.1"/>
    <property type="molecule type" value="Genomic_DNA"/>
</dbReference>
<sequence length="166" mass="18843">MIVRKLTIRLLLLVLGDGAGEHFRGQVCAMIAAVAVKRCEYPLHRFLIRVDGRLFELHDQLDEGCNSNGDAVAWPEIRVKRLLSIQQFTGSLACPIRNIVHGVMIQTEVKMMIARGRTAAMQRRKSWRSRSVIWSGITTSSPFNHRIGNVVAKTAWITCIKKRHRN</sequence>
<dbReference type="KEGG" id="nar:Saro_3020"/>
<organism evidence="1 2">
    <name type="scientific">Novosphingobium aromaticivorans (strain ATCC 700278 / DSM 12444 / CCUG 56034 / CIP 105152 / NBRC 16084 / F199)</name>
    <dbReference type="NCBI Taxonomy" id="279238"/>
    <lineage>
        <taxon>Bacteria</taxon>
        <taxon>Pseudomonadati</taxon>
        <taxon>Pseudomonadota</taxon>
        <taxon>Alphaproteobacteria</taxon>
        <taxon>Sphingomonadales</taxon>
        <taxon>Sphingomonadaceae</taxon>
        <taxon>Novosphingobium</taxon>
    </lineage>
</organism>
<dbReference type="AlphaFoldDB" id="Q2G3W8"/>
<proteinExistence type="predicted"/>
<keyword evidence="2" id="KW-1185">Reference proteome</keyword>
<dbReference type="Proteomes" id="UP000009134">
    <property type="component" value="Chromosome"/>
</dbReference>
<name>Q2G3W8_NOVAD</name>
<gene>
    <name evidence="1" type="ordered locus">Saro_3020</name>
</gene>